<evidence type="ECO:0000256" key="3">
    <source>
        <dbReference type="ARBA" id="ARBA00022723"/>
    </source>
</evidence>
<keyword evidence="2" id="KW-0004">4Fe-4S</keyword>
<feature type="domain" description="4Fe-4S ferredoxin-type" evidence="8">
    <location>
        <begin position="345"/>
        <end position="370"/>
    </location>
</feature>
<comment type="caution">
    <text evidence="9">The sequence shown here is derived from an EMBL/GenBank/DDBJ whole genome shotgun (WGS) entry which is preliminary data.</text>
</comment>
<dbReference type="EMBL" id="AZQP01000027">
    <property type="protein sequence ID" value="EYE88156.1"/>
    <property type="molecule type" value="Genomic_DNA"/>
</dbReference>
<evidence type="ECO:0000313" key="10">
    <source>
        <dbReference type="Proteomes" id="UP000019681"/>
    </source>
</evidence>
<keyword evidence="3" id="KW-0479">Metal-binding</keyword>
<dbReference type="RefSeq" id="WP_051515077.1">
    <property type="nucleotide sequence ID" value="NZ_AZQP01000027.1"/>
</dbReference>
<dbReference type="PROSITE" id="PS51379">
    <property type="entry name" value="4FE4S_FER_2"/>
    <property type="match status" value="2"/>
</dbReference>
<evidence type="ECO:0000256" key="2">
    <source>
        <dbReference type="ARBA" id="ARBA00022485"/>
    </source>
</evidence>
<dbReference type="InterPro" id="IPR017896">
    <property type="entry name" value="4Fe4S_Fe-S-bd"/>
</dbReference>
<evidence type="ECO:0000259" key="8">
    <source>
        <dbReference type="PROSITE" id="PS51379"/>
    </source>
</evidence>
<evidence type="ECO:0000256" key="4">
    <source>
        <dbReference type="ARBA" id="ARBA00022737"/>
    </source>
</evidence>
<dbReference type="OrthoDB" id="9807879at2"/>
<dbReference type="InterPro" id="IPR017900">
    <property type="entry name" value="4Fe4S_Fe_S_CS"/>
</dbReference>
<evidence type="ECO:0000256" key="1">
    <source>
        <dbReference type="ARBA" id="ARBA00022448"/>
    </source>
</evidence>
<dbReference type="PANTHER" id="PTHR43687">
    <property type="entry name" value="ADENYLYLSULFATE REDUCTASE, BETA SUBUNIT"/>
    <property type="match status" value="1"/>
</dbReference>
<evidence type="ECO:0000256" key="5">
    <source>
        <dbReference type="ARBA" id="ARBA00022982"/>
    </source>
</evidence>
<dbReference type="SUPFAM" id="SSF54862">
    <property type="entry name" value="4Fe-4S ferredoxins"/>
    <property type="match status" value="1"/>
</dbReference>
<dbReference type="Pfam" id="PF13237">
    <property type="entry name" value="Fer4_10"/>
    <property type="match status" value="1"/>
</dbReference>
<dbReference type="PROSITE" id="PS00198">
    <property type="entry name" value="4FE4S_FER_1"/>
    <property type="match status" value="1"/>
</dbReference>
<gene>
    <name evidence="9" type="ORF">Q428_09450</name>
</gene>
<feature type="domain" description="4Fe-4S ferredoxin-type" evidence="8">
    <location>
        <begin position="314"/>
        <end position="343"/>
    </location>
</feature>
<dbReference type="Proteomes" id="UP000019681">
    <property type="component" value="Unassembled WGS sequence"/>
</dbReference>
<keyword evidence="6" id="KW-0408">Iron</keyword>
<keyword evidence="5" id="KW-0249">Electron transport</keyword>
<dbReference type="InterPro" id="IPR007160">
    <property type="entry name" value="DUF362"/>
</dbReference>
<reference evidence="9 10" key="1">
    <citation type="journal article" date="2014" name="Genome Announc.">
        <title>Draft Genome Sequence of Fervidicella metallireducens Strain AeBT, an Iron-Reducing Thermoanaerobe from the Great Artesian Basin.</title>
        <authorList>
            <person name="Patel B.K."/>
        </authorList>
    </citation>
    <scope>NUCLEOTIDE SEQUENCE [LARGE SCALE GENOMIC DNA]</scope>
    <source>
        <strain evidence="9 10">AeB</strain>
    </source>
</reference>
<accession>A0A017RU85</accession>
<name>A0A017RU85_9CLOT</name>
<keyword evidence="10" id="KW-1185">Reference proteome</keyword>
<keyword evidence="1" id="KW-0813">Transport</keyword>
<dbReference type="AlphaFoldDB" id="A0A017RU85"/>
<dbReference type="GO" id="GO:0051539">
    <property type="term" value="F:4 iron, 4 sulfur cluster binding"/>
    <property type="evidence" value="ECO:0007669"/>
    <property type="project" value="UniProtKB-KW"/>
</dbReference>
<keyword evidence="7" id="KW-0411">Iron-sulfur</keyword>
<protein>
    <submittedName>
        <fullName evidence="9">(4Fe-4S)-binding protein</fullName>
    </submittedName>
</protein>
<dbReference type="Gene3D" id="3.30.70.20">
    <property type="match status" value="1"/>
</dbReference>
<dbReference type="InterPro" id="IPR050572">
    <property type="entry name" value="Fe-S_Ferredoxin"/>
</dbReference>
<dbReference type="GO" id="GO:0046872">
    <property type="term" value="F:metal ion binding"/>
    <property type="evidence" value="ECO:0007669"/>
    <property type="project" value="UniProtKB-KW"/>
</dbReference>
<proteinExistence type="predicted"/>
<sequence length="386" mass="42509">MVKVVVKECESYDLEKVIEKINSGIELLGGWDIFVKPGMKVLLKVNLIGPKLPESAAVTHCEFVRALIRILKQRGCTVWIGDSAGGAIAGIAPTTKSFEISGLKKVAEEEKAEIKNFDKEGTVDTGTGHYAIDRLYLAKPLFDADFIINVPKLKTHSGCIYTGAVKNVFGCIQGLRKAEYHKAAPNPKEFGNVLVDIHQTVKIGLHIMDGITAMEGEGPTAGSIYNANKILISTDPLALDTVAINMIGLVIKDIPILQAAIERKLGESNKDNIEICGDYSSLPLLKNYKIPKRFNSKKKSNYNAVIKVINFLKTKPKINLKKCVKCNTCVESCPMHAIDKTTKNINYSKCIECMCCHELCSYKAVELKRVNPIAGIMTKLYKGNYK</sequence>
<keyword evidence="4" id="KW-0677">Repeat</keyword>
<dbReference type="PANTHER" id="PTHR43687:SF6">
    <property type="entry name" value="L-ASPARTATE SEMIALDEHYDE SULFURTRANSFERASE IRON-SULFUR SUBUNIT"/>
    <property type="match status" value="1"/>
</dbReference>
<evidence type="ECO:0000313" key="9">
    <source>
        <dbReference type="EMBL" id="EYE88156.1"/>
    </source>
</evidence>
<organism evidence="9 10">
    <name type="scientific">Fervidicella metallireducens AeB</name>
    <dbReference type="NCBI Taxonomy" id="1403537"/>
    <lineage>
        <taxon>Bacteria</taxon>
        <taxon>Bacillati</taxon>
        <taxon>Bacillota</taxon>
        <taxon>Clostridia</taxon>
        <taxon>Eubacteriales</taxon>
        <taxon>Clostridiaceae</taxon>
        <taxon>Fervidicella</taxon>
    </lineage>
</organism>
<dbReference type="Pfam" id="PF04015">
    <property type="entry name" value="DUF362"/>
    <property type="match status" value="1"/>
</dbReference>
<evidence type="ECO:0000256" key="6">
    <source>
        <dbReference type="ARBA" id="ARBA00023004"/>
    </source>
</evidence>
<dbReference type="STRING" id="1403537.Q428_09450"/>
<evidence type="ECO:0000256" key="7">
    <source>
        <dbReference type="ARBA" id="ARBA00023014"/>
    </source>
</evidence>